<dbReference type="InterPro" id="IPR015683">
    <property type="entry name" value="Ionotropic_Glu_rcpt"/>
</dbReference>
<keyword evidence="3" id="KW-0813">Transport</keyword>
<keyword evidence="8" id="KW-0675">Receptor</keyword>
<evidence type="ECO:0000313" key="15">
    <source>
        <dbReference type="EMBL" id="TRY61678.1"/>
    </source>
</evidence>
<dbReference type="GO" id="GO:0015276">
    <property type="term" value="F:ligand-gated monoatomic ion channel activity"/>
    <property type="evidence" value="ECO:0007669"/>
    <property type="project" value="InterPro"/>
</dbReference>
<evidence type="ECO:0000256" key="9">
    <source>
        <dbReference type="ARBA" id="ARBA00023180"/>
    </source>
</evidence>
<evidence type="ECO:0000313" key="16">
    <source>
        <dbReference type="Proteomes" id="UP000318571"/>
    </source>
</evidence>
<dbReference type="OMA" id="HESEVMV"/>
<dbReference type="EMBL" id="VCGU01000459">
    <property type="protein sequence ID" value="TRY61678.1"/>
    <property type="molecule type" value="Genomic_DNA"/>
</dbReference>
<dbReference type="FunFam" id="3.40.190.10:FF:000061">
    <property type="entry name" value="Glutamate receptor, ionotropic kainate"/>
    <property type="match status" value="1"/>
</dbReference>
<organism evidence="15 16">
    <name type="scientific">Tigriopus californicus</name>
    <name type="common">Marine copepod</name>
    <dbReference type="NCBI Taxonomy" id="6832"/>
    <lineage>
        <taxon>Eukaryota</taxon>
        <taxon>Metazoa</taxon>
        <taxon>Ecdysozoa</taxon>
        <taxon>Arthropoda</taxon>
        <taxon>Crustacea</taxon>
        <taxon>Multicrustacea</taxon>
        <taxon>Hexanauplia</taxon>
        <taxon>Copepoda</taxon>
        <taxon>Harpacticoida</taxon>
        <taxon>Harpacticidae</taxon>
        <taxon>Tigriopus</taxon>
    </lineage>
</organism>
<dbReference type="InterPro" id="IPR001320">
    <property type="entry name" value="Iontro_rcpt_C"/>
</dbReference>
<comment type="similarity">
    <text evidence="2">Belongs to the glutamate-gated ion channel (TC 1.A.10.1) family.</text>
</comment>
<evidence type="ECO:0000259" key="14">
    <source>
        <dbReference type="SMART" id="SM00079"/>
    </source>
</evidence>
<feature type="domain" description="Ionotropic glutamate receptor C-terminal" evidence="14">
    <location>
        <begin position="1"/>
        <end position="105"/>
    </location>
</feature>
<protein>
    <recommendedName>
        <fullName evidence="14">Ionotropic glutamate receptor C-terminal domain-containing protein</fullName>
    </recommendedName>
</protein>
<keyword evidence="9" id="KW-0325">Glycoprotein</keyword>
<evidence type="ECO:0000256" key="10">
    <source>
        <dbReference type="ARBA" id="ARBA00023286"/>
    </source>
</evidence>
<feature type="transmembrane region" description="Helical" evidence="13">
    <location>
        <begin position="130"/>
        <end position="154"/>
    </location>
</feature>
<comment type="caution">
    <text evidence="15">The sequence shown here is derived from an EMBL/GenBank/DDBJ whole genome shotgun (WGS) entry which is preliminary data.</text>
</comment>
<feature type="region of interest" description="Disordered" evidence="12">
    <location>
        <begin position="191"/>
        <end position="301"/>
    </location>
</feature>
<evidence type="ECO:0000256" key="11">
    <source>
        <dbReference type="ARBA" id="ARBA00023303"/>
    </source>
</evidence>
<keyword evidence="7 13" id="KW-0472">Membrane</keyword>
<evidence type="ECO:0000256" key="4">
    <source>
        <dbReference type="ARBA" id="ARBA00022692"/>
    </source>
</evidence>
<evidence type="ECO:0000256" key="5">
    <source>
        <dbReference type="ARBA" id="ARBA00022989"/>
    </source>
</evidence>
<sequence length="301" mass="32784">MEPFITMWKFMELHESEVMVSSNEEGLQKVLESDGGYAYLMESSSIMYIVERNCELVQVGGNLDNKGYGIPMRKGSPYKSLIDSAILELQEESVLFKLKTKWWKQKRGGGACQGGGSGEGSVAELGLPNVAGVFIVTVAGCFVATILAFIEFLVGAKNQSEELGTPWLYEIKEELKFAFKCHGRTKILRQRFSNESSSESSSSHMKNSSSSSSTSSSSSSSSSSSKQAPDSSHKDSSLSLANEPPYPKSELSRRSSRSSIGGSSIHSHFGRPGKSGHKTHTSHYERATPAGHAPHSRYLHP</sequence>
<dbReference type="SUPFAM" id="SSF53850">
    <property type="entry name" value="Periplasmic binding protein-like II"/>
    <property type="match status" value="1"/>
</dbReference>
<dbReference type="PANTHER" id="PTHR18966">
    <property type="entry name" value="IONOTROPIC GLUTAMATE RECEPTOR"/>
    <property type="match status" value="1"/>
</dbReference>
<reference evidence="15 16" key="1">
    <citation type="journal article" date="2018" name="Nat. Ecol. Evol.">
        <title>Genomic signatures of mitonuclear coevolution across populations of Tigriopus californicus.</title>
        <authorList>
            <person name="Barreto F.S."/>
            <person name="Watson E.T."/>
            <person name="Lima T.G."/>
            <person name="Willett C.S."/>
            <person name="Edmands S."/>
            <person name="Li W."/>
            <person name="Burton R.S."/>
        </authorList>
    </citation>
    <scope>NUCLEOTIDE SEQUENCE [LARGE SCALE GENOMIC DNA]</scope>
    <source>
        <strain evidence="15 16">San Diego</strain>
    </source>
</reference>
<keyword evidence="16" id="KW-1185">Reference proteome</keyword>
<feature type="compositionally biased region" description="Low complexity" evidence="12">
    <location>
        <begin position="193"/>
        <end position="225"/>
    </location>
</feature>
<gene>
    <name evidence="15" type="ORF">TCAL_07990</name>
</gene>
<feature type="compositionally biased region" description="Low complexity" evidence="12">
    <location>
        <begin position="257"/>
        <end position="267"/>
    </location>
</feature>
<name>A0A553N8C8_TIGCA</name>
<comment type="subcellular location">
    <subcellularLocation>
        <location evidence="1">Membrane</location>
        <topology evidence="1">Multi-pass membrane protein</topology>
    </subcellularLocation>
</comment>
<evidence type="ECO:0000256" key="8">
    <source>
        <dbReference type="ARBA" id="ARBA00023170"/>
    </source>
</evidence>
<keyword evidence="6" id="KW-0406">Ion transport</keyword>
<evidence type="ECO:0000256" key="6">
    <source>
        <dbReference type="ARBA" id="ARBA00023065"/>
    </source>
</evidence>
<keyword evidence="4 13" id="KW-0812">Transmembrane</keyword>
<evidence type="ECO:0000256" key="12">
    <source>
        <dbReference type="SAM" id="MobiDB-lite"/>
    </source>
</evidence>
<dbReference type="SMART" id="SM00079">
    <property type="entry name" value="PBPe"/>
    <property type="match status" value="1"/>
</dbReference>
<evidence type="ECO:0000256" key="13">
    <source>
        <dbReference type="SAM" id="Phobius"/>
    </source>
</evidence>
<proteinExistence type="inferred from homology"/>
<evidence type="ECO:0000256" key="7">
    <source>
        <dbReference type="ARBA" id="ARBA00023136"/>
    </source>
</evidence>
<evidence type="ECO:0000256" key="2">
    <source>
        <dbReference type="ARBA" id="ARBA00008685"/>
    </source>
</evidence>
<dbReference type="AlphaFoldDB" id="A0A553N8C8"/>
<keyword evidence="5 13" id="KW-1133">Transmembrane helix</keyword>
<keyword evidence="11" id="KW-0407">Ion channel</keyword>
<feature type="compositionally biased region" description="Basic residues" evidence="12">
    <location>
        <begin position="268"/>
        <end position="281"/>
    </location>
</feature>
<dbReference type="GO" id="GO:0016020">
    <property type="term" value="C:membrane"/>
    <property type="evidence" value="ECO:0007669"/>
    <property type="project" value="UniProtKB-SubCell"/>
</dbReference>
<dbReference type="Proteomes" id="UP000318571">
    <property type="component" value="Chromosome 8"/>
</dbReference>
<evidence type="ECO:0000256" key="3">
    <source>
        <dbReference type="ARBA" id="ARBA00022448"/>
    </source>
</evidence>
<keyword evidence="10" id="KW-1071">Ligand-gated ion channel</keyword>
<accession>A0A553N8C8</accession>
<dbReference type="STRING" id="6832.A0A553N8C8"/>
<dbReference type="Gene3D" id="3.40.190.10">
    <property type="entry name" value="Periplasmic binding protein-like II"/>
    <property type="match status" value="2"/>
</dbReference>
<evidence type="ECO:0000256" key="1">
    <source>
        <dbReference type="ARBA" id="ARBA00004141"/>
    </source>
</evidence>